<accession>A0AAW0BPQ8</accession>
<organism evidence="1 2">
    <name type="scientific">Favolaschia claudopus</name>
    <dbReference type="NCBI Taxonomy" id="2862362"/>
    <lineage>
        <taxon>Eukaryota</taxon>
        <taxon>Fungi</taxon>
        <taxon>Dikarya</taxon>
        <taxon>Basidiomycota</taxon>
        <taxon>Agaricomycotina</taxon>
        <taxon>Agaricomycetes</taxon>
        <taxon>Agaricomycetidae</taxon>
        <taxon>Agaricales</taxon>
        <taxon>Marasmiineae</taxon>
        <taxon>Mycenaceae</taxon>
        <taxon>Favolaschia</taxon>
    </lineage>
</organism>
<evidence type="ECO:0000313" key="1">
    <source>
        <dbReference type="EMBL" id="KAK7028378.1"/>
    </source>
</evidence>
<dbReference type="AlphaFoldDB" id="A0AAW0BPQ8"/>
<reference evidence="1 2" key="1">
    <citation type="journal article" date="2024" name="J Genomics">
        <title>Draft genome sequencing and assembly of Favolaschia claudopus CIRM-BRFM 2984 isolated from oak limbs.</title>
        <authorList>
            <person name="Navarro D."/>
            <person name="Drula E."/>
            <person name="Chaduli D."/>
            <person name="Cazenave R."/>
            <person name="Ahrendt S."/>
            <person name="Wang J."/>
            <person name="Lipzen A."/>
            <person name="Daum C."/>
            <person name="Barry K."/>
            <person name="Grigoriev I.V."/>
            <person name="Favel A."/>
            <person name="Rosso M.N."/>
            <person name="Martin F."/>
        </authorList>
    </citation>
    <scope>NUCLEOTIDE SEQUENCE [LARGE SCALE GENOMIC DNA]</scope>
    <source>
        <strain evidence="1 2">CIRM-BRFM 2984</strain>
    </source>
</reference>
<protein>
    <submittedName>
        <fullName evidence="1">F-box domain-containing protein</fullName>
    </submittedName>
</protein>
<proteinExistence type="predicted"/>
<dbReference type="Gene3D" id="1.20.1280.50">
    <property type="match status" value="1"/>
</dbReference>
<evidence type="ECO:0000313" key="2">
    <source>
        <dbReference type="Proteomes" id="UP001362999"/>
    </source>
</evidence>
<sequence>MRSHTGYILVWGPNLYSKIDQLAAISCCMASITPTDASLTYPPISAQTFYRSLRTTIFSSTRQKYPVLKIPNEIISEIFVQFLATYPLCPAPTDSDSPTLLTQICSQWRQVALSTPQLWRAIVISGPGYARGEIQAAKDWLSRSGCCSLSVDIRVPPNILEQHRLGRRLLTALASRRAQLEHLAVAGTPTNPPLLNGPLPRLHHLNLHILPVNSSGSIELDSEAAPLLCSAVLFDWACRFAKLPWEQLTTLVLRSDSSETFCSILELTLNLVHCELDFDIYGITSNYAALPEVCLPRLRSLILNGPDENDDGRLLESLIAPELRSLTVSEQCFTILDVERLDLLSSFISKSACKLDQLSIIYSDRLSGPSIAMEDYYFEFSSIPNISASPRMRL</sequence>
<dbReference type="Proteomes" id="UP001362999">
    <property type="component" value="Unassembled WGS sequence"/>
</dbReference>
<comment type="caution">
    <text evidence="1">The sequence shown here is derived from an EMBL/GenBank/DDBJ whole genome shotgun (WGS) entry which is preliminary data.</text>
</comment>
<gene>
    <name evidence="1" type="ORF">R3P38DRAFT_3517676</name>
</gene>
<dbReference type="EMBL" id="JAWWNJ010000028">
    <property type="protein sequence ID" value="KAK7028378.1"/>
    <property type="molecule type" value="Genomic_DNA"/>
</dbReference>
<keyword evidence="2" id="KW-1185">Reference proteome</keyword>
<name>A0AAW0BPQ8_9AGAR</name>